<name>A0A150PSS0_SORCE</name>
<dbReference type="EMBL" id="JELY01000597">
    <property type="protein sequence ID" value="KYF58801.1"/>
    <property type="molecule type" value="Genomic_DNA"/>
</dbReference>
<evidence type="ECO:0000313" key="6">
    <source>
        <dbReference type="EMBL" id="KYF58801.1"/>
    </source>
</evidence>
<gene>
    <name evidence="6" type="ORF">BE08_28720</name>
</gene>
<sequence length="358" mass="38974">MNPAASAPPCGRLSLRPLAERPRCSIVIPCYNEERYIEDVLRSALRQRYPAELLEIFVVDGGSLDRTREIVARVAAEDPRVTLLHNPDRIQAAAMNIGIRRSRGDVIVRMDAHADYADDYVAASVAALRRTGALNAGGAARPRHRNGFQRALCAALSSPLGVGGSAYRDPSREGFVESVFNGAFRREAFEVAGLYDPAAVTNEDAELNQRIIEAGGAVYLSREIVAYYYPRSSFAALARQYVAYGMGRARTLRCRRRLLSLRPMVPFFMVTAFALLALASAILPAARPALALASLAYAALVTAASLRLALRGDLRDFPLLCGIFPTLHAAHGLGFWAGLLRGARDRAGRREAERLPAP</sequence>
<reference evidence="6 7" key="1">
    <citation type="submission" date="2014-02" db="EMBL/GenBank/DDBJ databases">
        <title>The small core and large imbalanced accessory genome model reveals a collaborative survival strategy of Sorangium cellulosum strains in nature.</title>
        <authorList>
            <person name="Han K."/>
            <person name="Peng R."/>
            <person name="Blom J."/>
            <person name="Li Y.-Z."/>
        </authorList>
    </citation>
    <scope>NUCLEOTIDE SEQUENCE [LARGE SCALE GENOMIC DNA]</scope>
    <source>
        <strain evidence="6 7">So0157-25</strain>
    </source>
</reference>
<proteinExistence type="inferred from homology"/>
<evidence type="ECO:0000256" key="4">
    <source>
        <dbReference type="SAM" id="Phobius"/>
    </source>
</evidence>
<keyword evidence="2" id="KW-0328">Glycosyltransferase</keyword>
<dbReference type="InterPro" id="IPR001173">
    <property type="entry name" value="Glyco_trans_2-like"/>
</dbReference>
<evidence type="ECO:0000259" key="5">
    <source>
        <dbReference type="Pfam" id="PF00535"/>
    </source>
</evidence>
<evidence type="ECO:0000256" key="3">
    <source>
        <dbReference type="ARBA" id="ARBA00022679"/>
    </source>
</evidence>
<keyword evidence="4" id="KW-0812">Transmembrane</keyword>
<accession>A0A150PSS0</accession>
<evidence type="ECO:0000313" key="7">
    <source>
        <dbReference type="Proteomes" id="UP000075420"/>
    </source>
</evidence>
<feature type="transmembrane region" description="Helical" evidence="4">
    <location>
        <begin position="289"/>
        <end position="310"/>
    </location>
</feature>
<keyword evidence="3 6" id="KW-0808">Transferase</keyword>
<dbReference type="CDD" id="cd02525">
    <property type="entry name" value="Succinoglycan_BP_ExoA"/>
    <property type="match status" value="1"/>
</dbReference>
<dbReference type="GO" id="GO:0016757">
    <property type="term" value="F:glycosyltransferase activity"/>
    <property type="evidence" value="ECO:0007669"/>
    <property type="project" value="UniProtKB-KW"/>
</dbReference>
<feature type="transmembrane region" description="Helical" evidence="4">
    <location>
        <begin position="265"/>
        <end position="283"/>
    </location>
</feature>
<comment type="similarity">
    <text evidence="1">Belongs to the glycosyltransferase 2 family.</text>
</comment>
<dbReference type="InterPro" id="IPR029044">
    <property type="entry name" value="Nucleotide-diphossugar_trans"/>
</dbReference>
<dbReference type="PANTHER" id="PTHR43630">
    <property type="entry name" value="POLY-BETA-1,6-N-ACETYL-D-GLUCOSAMINE SYNTHASE"/>
    <property type="match status" value="1"/>
</dbReference>
<dbReference type="Pfam" id="PF00535">
    <property type="entry name" value="Glycos_transf_2"/>
    <property type="match status" value="1"/>
</dbReference>
<keyword evidence="4" id="KW-0472">Membrane</keyword>
<feature type="domain" description="Glycosyltransferase 2-like" evidence="5">
    <location>
        <begin position="25"/>
        <end position="190"/>
    </location>
</feature>
<protein>
    <submittedName>
        <fullName evidence="6">Glycosyltransferase</fullName>
    </submittedName>
</protein>
<dbReference type="PANTHER" id="PTHR43630:SF1">
    <property type="entry name" value="POLY-BETA-1,6-N-ACETYL-D-GLUCOSAMINE SYNTHASE"/>
    <property type="match status" value="1"/>
</dbReference>
<evidence type="ECO:0000256" key="1">
    <source>
        <dbReference type="ARBA" id="ARBA00006739"/>
    </source>
</evidence>
<dbReference type="SUPFAM" id="SSF53448">
    <property type="entry name" value="Nucleotide-diphospho-sugar transferases"/>
    <property type="match status" value="1"/>
</dbReference>
<dbReference type="Proteomes" id="UP000075420">
    <property type="component" value="Unassembled WGS sequence"/>
</dbReference>
<feature type="transmembrane region" description="Helical" evidence="4">
    <location>
        <begin position="317"/>
        <end position="339"/>
    </location>
</feature>
<dbReference type="AlphaFoldDB" id="A0A150PSS0"/>
<keyword evidence="4" id="KW-1133">Transmembrane helix</keyword>
<dbReference type="Gene3D" id="3.90.550.10">
    <property type="entry name" value="Spore Coat Polysaccharide Biosynthesis Protein SpsA, Chain A"/>
    <property type="match status" value="1"/>
</dbReference>
<evidence type="ECO:0000256" key="2">
    <source>
        <dbReference type="ARBA" id="ARBA00022676"/>
    </source>
</evidence>
<organism evidence="6 7">
    <name type="scientific">Sorangium cellulosum</name>
    <name type="common">Polyangium cellulosum</name>
    <dbReference type="NCBI Taxonomy" id="56"/>
    <lineage>
        <taxon>Bacteria</taxon>
        <taxon>Pseudomonadati</taxon>
        <taxon>Myxococcota</taxon>
        <taxon>Polyangia</taxon>
        <taxon>Polyangiales</taxon>
        <taxon>Polyangiaceae</taxon>
        <taxon>Sorangium</taxon>
    </lineage>
</organism>
<comment type="caution">
    <text evidence="6">The sequence shown here is derived from an EMBL/GenBank/DDBJ whole genome shotgun (WGS) entry which is preliminary data.</text>
</comment>